<feature type="compositionally biased region" description="Polar residues" evidence="3">
    <location>
        <begin position="26"/>
        <end position="38"/>
    </location>
</feature>
<sequence>QPKNPEQRSDSPSRFSGYLPVQNRLSSFLTSRKSTPNLAQTQAQAQPQPPPSPSATELVAALTREQALRQAAEGKLDQASGELEELSAQLFQQANEMVATERKARAKLEERVEMLEQRDGEKRKRLERLEGAVQRIERVRGLLAPGR</sequence>
<dbReference type="PANTHER" id="PTHR14430:SF4">
    <property type="entry name" value="GDP_GTP EXCHANGE FACTOR SEC2 N-TERMINAL DOMAIN-CONTAINING PROTEIN"/>
    <property type="match status" value="1"/>
</dbReference>
<keyword evidence="1 2" id="KW-0175">Coiled coil</keyword>
<dbReference type="OrthoDB" id="5560525at2759"/>
<evidence type="ECO:0000259" key="4">
    <source>
        <dbReference type="Pfam" id="PF06428"/>
    </source>
</evidence>
<evidence type="ECO:0000256" key="1">
    <source>
        <dbReference type="ARBA" id="ARBA00023054"/>
    </source>
</evidence>
<dbReference type="GO" id="GO:0005085">
    <property type="term" value="F:guanyl-nucleotide exchange factor activity"/>
    <property type="evidence" value="ECO:0007669"/>
    <property type="project" value="InterPro"/>
</dbReference>
<proteinExistence type="predicted"/>
<evidence type="ECO:0000313" key="5">
    <source>
        <dbReference type="EMBL" id="TVY54958.1"/>
    </source>
</evidence>
<evidence type="ECO:0000256" key="3">
    <source>
        <dbReference type="SAM" id="MobiDB-lite"/>
    </source>
</evidence>
<evidence type="ECO:0000256" key="2">
    <source>
        <dbReference type="SAM" id="Coils"/>
    </source>
</evidence>
<feature type="domain" description="GDP/GTP exchange factor Sec2 N-terminal" evidence="4">
    <location>
        <begin position="54"/>
        <end position="130"/>
    </location>
</feature>
<dbReference type="GO" id="GO:0070319">
    <property type="term" value="C:Golgi to plasma membrane transport vesicle"/>
    <property type="evidence" value="ECO:0007669"/>
    <property type="project" value="TreeGrafter"/>
</dbReference>
<dbReference type="GO" id="GO:0051286">
    <property type="term" value="C:cell tip"/>
    <property type="evidence" value="ECO:0007669"/>
    <property type="project" value="TreeGrafter"/>
</dbReference>
<gene>
    <name evidence="5" type="ORF">LCER1_G003466</name>
</gene>
<dbReference type="InterPro" id="IPR040351">
    <property type="entry name" value="RAB3IL/RAB3IP/Sec2"/>
</dbReference>
<dbReference type="PANTHER" id="PTHR14430">
    <property type="entry name" value="RABIN3-RELATED"/>
    <property type="match status" value="1"/>
</dbReference>
<dbReference type="Proteomes" id="UP000481288">
    <property type="component" value="Unassembled WGS sequence"/>
</dbReference>
<protein>
    <recommendedName>
        <fullName evidence="4">GDP/GTP exchange factor Sec2 N-terminal domain-containing protein</fullName>
    </recommendedName>
</protein>
<dbReference type="AlphaFoldDB" id="A0A7D8YTT7"/>
<feature type="non-terminal residue" evidence="5">
    <location>
        <position position="1"/>
    </location>
</feature>
<dbReference type="EMBL" id="QGMG01000289">
    <property type="protein sequence ID" value="TVY54958.1"/>
    <property type="molecule type" value="Genomic_DNA"/>
</dbReference>
<dbReference type="Pfam" id="PF06428">
    <property type="entry name" value="Sec2p"/>
    <property type="match status" value="1"/>
</dbReference>
<accession>A0A7D8YTT7</accession>
<dbReference type="SUPFAM" id="SSF144284">
    <property type="entry name" value="Sec2 N-terminal region"/>
    <property type="match status" value="1"/>
</dbReference>
<dbReference type="GO" id="GO:0006887">
    <property type="term" value="P:exocytosis"/>
    <property type="evidence" value="ECO:0007669"/>
    <property type="project" value="TreeGrafter"/>
</dbReference>
<feature type="coiled-coil region" evidence="2">
    <location>
        <begin position="62"/>
        <end position="125"/>
    </location>
</feature>
<comment type="caution">
    <text evidence="5">The sequence shown here is derived from an EMBL/GenBank/DDBJ whole genome shotgun (WGS) entry which is preliminary data.</text>
</comment>
<feature type="region of interest" description="Disordered" evidence="3">
    <location>
        <begin position="26"/>
        <end position="56"/>
    </location>
</feature>
<dbReference type="InterPro" id="IPR009449">
    <property type="entry name" value="Sec2_N"/>
</dbReference>
<dbReference type="Gene3D" id="6.10.140.910">
    <property type="match status" value="1"/>
</dbReference>
<reference evidence="5 6" key="1">
    <citation type="submission" date="2018-05" db="EMBL/GenBank/DDBJ databases">
        <title>Whole genome sequencing for identification of molecular markers to develop diagnostic detection tools for the regulated plant pathogen Lachnellula willkommii.</title>
        <authorList>
            <person name="Giroux E."/>
            <person name="Bilodeau G."/>
        </authorList>
    </citation>
    <scope>NUCLEOTIDE SEQUENCE [LARGE SCALE GENOMIC DNA]</scope>
    <source>
        <strain evidence="5 6">CBS 625.97</strain>
    </source>
</reference>
<evidence type="ECO:0000313" key="6">
    <source>
        <dbReference type="Proteomes" id="UP000481288"/>
    </source>
</evidence>
<name>A0A7D8YTT7_9HELO</name>
<keyword evidence="6" id="KW-1185">Reference proteome</keyword>
<organism evidence="5 6">
    <name type="scientific">Lachnellula cervina</name>
    <dbReference type="NCBI Taxonomy" id="1316786"/>
    <lineage>
        <taxon>Eukaryota</taxon>
        <taxon>Fungi</taxon>
        <taxon>Dikarya</taxon>
        <taxon>Ascomycota</taxon>
        <taxon>Pezizomycotina</taxon>
        <taxon>Leotiomycetes</taxon>
        <taxon>Helotiales</taxon>
        <taxon>Lachnaceae</taxon>
        <taxon>Lachnellula</taxon>
    </lineage>
</organism>